<name>A0A1G9SK28_9FIRM</name>
<gene>
    <name evidence="1" type="ORF">SAMN05660299_00753</name>
</gene>
<organism evidence="1 2">
    <name type="scientific">Megasphaera paucivorans</name>
    <dbReference type="NCBI Taxonomy" id="349095"/>
    <lineage>
        <taxon>Bacteria</taxon>
        <taxon>Bacillati</taxon>
        <taxon>Bacillota</taxon>
        <taxon>Negativicutes</taxon>
        <taxon>Veillonellales</taxon>
        <taxon>Veillonellaceae</taxon>
        <taxon>Megasphaera</taxon>
    </lineage>
</organism>
<protein>
    <submittedName>
        <fullName evidence="1">Uncharacterized protein</fullName>
    </submittedName>
</protein>
<dbReference type="Proteomes" id="UP000199309">
    <property type="component" value="Unassembled WGS sequence"/>
</dbReference>
<evidence type="ECO:0000313" key="1">
    <source>
        <dbReference type="EMBL" id="SDM35838.1"/>
    </source>
</evidence>
<proteinExistence type="predicted"/>
<reference evidence="1 2" key="1">
    <citation type="submission" date="2016-10" db="EMBL/GenBank/DDBJ databases">
        <authorList>
            <person name="de Groot N.N."/>
        </authorList>
    </citation>
    <scope>NUCLEOTIDE SEQUENCE [LARGE SCALE GENOMIC DNA]</scope>
    <source>
        <strain evidence="1 2">DSM 16981</strain>
    </source>
</reference>
<accession>A0A1G9SK28</accession>
<sequence>MHRLEEIKKAIVGFSKGCTENTGGGCCGMQVPPAELRELQKLKEEYKKKNKSHEIK</sequence>
<dbReference type="AlphaFoldDB" id="A0A1G9SK28"/>
<keyword evidence="2" id="KW-1185">Reference proteome</keyword>
<evidence type="ECO:0000313" key="2">
    <source>
        <dbReference type="Proteomes" id="UP000199309"/>
    </source>
</evidence>
<dbReference type="EMBL" id="FNHQ01000005">
    <property type="protein sequence ID" value="SDM35838.1"/>
    <property type="molecule type" value="Genomic_DNA"/>
</dbReference>
<dbReference type="RefSeq" id="WP_245675072.1">
    <property type="nucleotide sequence ID" value="NZ_FNHQ01000005.1"/>
</dbReference>